<dbReference type="EMBL" id="JBHSWI010000001">
    <property type="protein sequence ID" value="MFC6647357.1"/>
    <property type="molecule type" value="Genomic_DNA"/>
</dbReference>
<proteinExistence type="predicted"/>
<reference evidence="3" key="1">
    <citation type="journal article" date="2019" name="Int. J. Syst. Evol. Microbiol.">
        <title>The Global Catalogue of Microorganisms (GCM) 10K type strain sequencing project: providing services to taxonomists for standard genome sequencing and annotation.</title>
        <authorList>
            <consortium name="The Broad Institute Genomics Platform"/>
            <consortium name="The Broad Institute Genome Sequencing Center for Infectious Disease"/>
            <person name="Wu L."/>
            <person name="Ma J."/>
        </authorList>
    </citation>
    <scope>NUCLEOTIDE SEQUENCE [LARGE SCALE GENOMIC DNA]</scope>
    <source>
        <strain evidence="3">CGMCC 1.16026</strain>
    </source>
</reference>
<protein>
    <submittedName>
        <fullName evidence="2">Permease</fullName>
    </submittedName>
</protein>
<dbReference type="RefSeq" id="WP_263370741.1">
    <property type="nucleotide sequence ID" value="NZ_JAGSYD010000002.1"/>
</dbReference>
<evidence type="ECO:0000256" key="1">
    <source>
        <dbReference type="SAM" id="Phobius"/>
    </source>
</evidence>
<keyword evidence="3" id="KW-1185">Reference proteome</keyword>
<dbReference type="Proteomes" id="UP001596391">
    <property type="component" value="Unassembled WGS sequence"/>
</dbReference>
<organism evidence="2 3">
    <name type="scientific">Granulicella cerasi</name>
    <dbReference type="NCBI Taxonomy" id="741063"/>
    <lineage>
        <taxon>Bacteria</taxon>
        <taxon>Pseudomonadati</taxon>
        <taxon>Acidobacteriota</taxon>
        <taxon>Terriglobia</taxon>
        <taxon>Terriglobales</taxon>
        <taxon>Acidobacteriaceae</taxon>
        <taxon>Granulicella</taxon>
    </lineage>
</organism>
<comment type="caution">
    <text evidence="2">The sequence shown here is derived from an EMBL/GenBank/DDBJ whole genome shotgun (WGS) entry which is preliminary data.</text>
</comment>
<keyword evidence="1" id="KW-0812">Transmembrane</keyword>
<evidence type="ECO:0000313" key="2">
    <source>
        <dbReference type="EMBL" id="MFC6647357.1"/>
    </source>
</evidence>
<feature type="transmembrane region" description="Helical" evidence="1">
    <location>
        <begin position="66"/>
        <end position="95"/>
    </location>
</feature>
<accession>A0ABW1ZD46</accession>
<feature type="transmembrane region" description="Helical" evidence="1">
    <location>
        <begin position="37"/>
        <end position="54"/>
    </location>
</feature>
<keyword evidence="1" id="KW-0472">Membrane</keyword>
<name>A0ABW1ZD46_9BACT</name>
<sequence length="101" mass="11465">MTFRFLDWRRKSLARANTISFGGFLVSVPLAHFPHLQPAPVLVVPLGIILLGTLDTTRNMKARWDWYHAGVLMCIYADVLMLFLVLFFLICPYLAMGVTGH</sequence>
<feature type="transmembrane region" description="Helical" evidence="1">
    <location>
        <begin position="12"/>
        <end position="31"/>
    </location>
</feature>
<gene>
    <name evidence="2" type="ORF">ACFQBQ_17620</name>
</gene>
<evidence type="ECO:0000313" key="3">
    <source>
        <dbReference type="Proteomes" id="UP001596391"/>
    </source>
</evidence>
<keyword evidence="1" id="KW-1133">Transmembrane helix</keyword>